<keyword evidence="3" id="KW-0732">Signal</keyword>
<evidence type="ECO:0000259" key="5">
    <source>
        <dbReference type="PROSITE" id="PS50871"/>
    </source>
</evidence>
<dbReference type="PANTHER" id="PTHR22923">
    <property type="entry name" value="CEREBELLIN-RELATED"/>
    <property type="match status" value="1"/>
</dbReference>
<comment type="caution">
    <text evidence="6">The sequence shown here is derived from an EMBL/GenBank/DDBJ whole genome shotgun (WGS) entry which is preliminary data.</text>
</comment>
<dbReference type="InterPro" id="IPR050822">
    <property type="entry name" value="Cerebellin_Synaptic_Org"/>
</dbReference>
<dbReference type="Pfam" id="PF00386">
    <property type="entry name" value="C1q"/>
    <property type="match status" value="1"/>
</dbReference>
<dbReference type="AlphaFoldDB" id="A0A8J2RSC7"/>
<dbReference type="PANTHER" id="PTHR22923:SF62">
    <property type="entry name" value="CVP18"/>
    <property type="match status" value="1"/>
</dbReference>
<name>A0A8J2RSC7_9CRUS</name>
<feature type="coiled-coil region" evidence="4">
    <location>
        <begin position="127"/>
        <end position="154"/>
    </location>
</feature>
<organism evidence="6 7">
    <name type="scientific">Daphnia galeata</name>
    <dbReference type="NCBI Taxonomy" id="27404"/>
    <lineage>
        <taxon>Eukaryota</taxon>
        <taxon>Metazoa</taxon>
        <taxon>Ecdysozoa</taxon>
        <taxon>Arthropoda</taxon>
        <taxon>Crustacea</taxon>
        <taxon>Branchiopoda</taxon>
        <taxon>Diplostraca</taxon>
        <taxon>Cladocera</taxon>
        <taxon>Anomopoda</taxon>
        <taxon>Daphniidae</taxon>
        <taxon>Daphnia</taxon>
    </lineage>
</organism>
<proteinExistence type="predicted"/>
<evidence type="ECO:0000313" key="7">
    <source>
        <dbReference type="Proteomes" id="UP000789390"/>
    </source>
</evidence>
<gene>
    <name evidence="6" type="ORF">DGAL_LOCUS11251</name>
</gene>
<evidence type="ECO:0000256" key="1">
    <source>
        <dbReference type="ARBA" id="ARBA00004613"/>
    </source>
</evidence>
<dbReference type="EMBL" id="CAKKLH010000280">
    <property type="protein sequence ID" value="CAH0107912.1"/>
    <property type="molecule type" value="Genomic_DNA"/>
</dbReference>
<dbReference type="OrthoDB" id="10009278at2759"/>
<evidence type="ECO:0000313" key="6">
    <source>
        <dbReference type="EMBL" id="CAH0107912.1"/>
    </source>
</evidence>
<keyword evidence="7" id="KW-1185">Reference proteome</keyword>
<dbReference type="PROSITE" id="PS50871">
    <property type="entry name" value="C1Q"/>
    <property type="match status" value="1"/>
</dbReference>
<dbReference type="SMART" id="SM00110">
    <property type="entry name" value="C1Q"/>
    <property type="match status" value="1"/>
</dbReference>
<dbReference type="InterPro" id="IPR008983">
    <property type="entry name" value="Tumour_necrosis_fac-like_dom"/>
</dbReference>
<dbReference type="Proteomes" id="UP000789390">
    <property type="component" value="Unassembled WGS sequence"/>
</dbReference>
<accession>A0A8J2RSC7</accession>
<feature type="coiled-coil region" evidence="4">
    <location>
        <begin position="9"/>
        <end position="86"/>
    </location>
</feature>
<dbReference type="SUPFAM" id="SSF49842">
    <property type="entry name" value="TNF-like"/>
    <property type="match status" value="1"/>
</dbReference>
<sequence>MITRNENLSTDLKANSQRLGQEIKVAEENLKKELRNTSELLNITVNNLVKTNAELSNAKRDLTNILEETKQELEKTNIGLEKTNANVIVLSTKLNTTEKELTEIKIRAGNLSIEIKTNSLRLGHEIKQADDNLKKELRANLNRLETATTNLASTRTELSSTKSTISDLAKKINDRTREIVDIGRMPTSCLDLERMGHKLSGFFSVKGSKKIEMLYCDFYPNQNDKQKLIGYADVKSESVHFYVQRNSSFSTESTPIPFDLARVNEGNAMNLTSGKFKAPCAGIYFFSFTGLARYPVVSSASRFRFNLNLNGVLIGRGLVKDSSTVDDKLSPISFQSTLNLKKNDQVWIQINHCCNSSYYLFDDGNHNTHFTGFMLEEEIIASL</sequence>
<feature type="domain" description="C1q" evidence="5">
    <location>
        <begin position="234"/>
        <end position="381"/>
    </location>
</feature>
<keyword evidence="4" id="KW-0175">Coiled coil</keyword>
<evidence type="ECO:0000256" key="3">
    <source>
        <dbReference type="ARBA" id="ARBA00022729"/>
    </source>
</evidence>
<dbReference type="GO" id="GO:0005615">
    <property type="term" value="C:extracellular space"/>
    <property type="evidence" value="ECO:0007669"/>
    <property type="project" value="TreeGrafter"/>
</dbReference>
<reference evidence="6" key="1">
    <citation type="submission" date="2021-11" db="EMBL/GenBank/DDBJ databases">
        <authorList>
            <person name="Schell T."/>
        </authorList>
    </citation>
    <scope>NUCLEOTIDE SEQUENCE</scope>
    <source>
        <strain evidence="6">M5</strain>
    </source>
</reference>
<keyword evidence="2" id="KW-0964">Secreted</keyword>
<dbReference type="InterPro" id="IPR001073">
    <property type="entry name" value="C1q_dom"/>
</dbReference>
<protein>
    <recommendedName>
        <fullName evidence="5">C1q domain-containing protein</fullName>
    </recommendedName>
</protein>
<dbReference type="Gene3D" id="2.60.120.40">
    <property type="match status" value="1"/>
</dbReference>
<evidence type="ECO:0000256" key="4">
    <source>
        <dbReference type="SAM" id="Coils"/>
    </source>
</evidence>
<evidence type="ECO:0000256" key="2">
    <source>
        <dbReference type="ARBA" id="ARBA00022525"/>
    </source>
</evidence>
<comment type="subcellular location">
    <subcellularLocation>
        <location evidence="1">Secreted</location>
    </subcellularLocation>
</comment>